<protein>
    <submittedName>
        <fullName evidence="1">Uncharacterized protein</fullName>
    </submittedName>
</protein>
<keyword evidence="2" id="KW-1185">Reference proteome</keyword>
<reference evidence="1 2" key="1">
    <citation type="submission" date="2020-08" db="EMBL/GenBank/DDBJ databases">
        <title>Genomic Encyclopedia of Type Strains, Phase IV (KMG-IV): sequencing the most valuable type-strain genomes for metagenomic binning, comparative biology and taxonomic classification.</title>
        <authorList>
            <person name="Goeker M."/>
        </authorList>
    </citation>
    <scope>NUCLEOTIDE SEQUENCE [LARGE SCALE GENOMIC DNA]</scope>
    <source>
        <strain evidence="1 2">DSM 11275</strain>
    </source>
</reference>
<dbReference type="Proteomes" id="UP000539075">
    <property type="component" value="Unassembled WGS sequence"/>
</dbReference>
<dbReference type="RefSeq" id="WP_183720490.1">
    <property type="nucleotide sequence ID" value="NZ_JACHGO010000006.1"/>
</dbReference>
<gene>
    <name evidence="1" type="ORF">HNQ38_002243</name>
</gene>
<proteinExistence type="predicted"/>
<sequence>MTAQSLLPPVGARRAAKCRGKSLSAFQAWRASDKITFEMLYILNLSSCRKMQFSKESMPRCVAAHSRAAVEPLNLLEAKAL</sequence>
<dbReference type="AlphaFoldDB" id="A0A7W8C5I6"/>
<organism evidence="1 2">
    <name type="scientific">Desulfovibrio intestinalis</name>
    <dbReference type="NCBI Taxonomy" id="58621"/>
    <lineage>
        <taxon>Bacteria</taxon>
        <taxon>Pseudomonadati</taxon>
        <taxon>Thermodesulfobacteriota</taxon>
        <taxon>Desulfovibrionia</taxon>
        <taxon>Desulfovibrionales</taxon>
        <taxon>Desulfovibrionaceae</taxon>
        <taxon>Desulfovibrio</taxon>
    </lineage>
</organism>
<dbReference type="EMBL" id="JACHGO010000006">
    <property type="protein sequence ID" value="MBB5144135.1"/>
    <property type="molecule type" value="Genomic_DNA"/>
</dbReference>
<evidence type="ECO:0000313" key="1">
    <source>
        <dbReference type="EMBL" id="MBB5144135.1"/>
    </source>
</evidence>
<accession>A0A7W8C5I6</accession>
<name>A0A7W8C5I6_9BACT</name>
<evidence type="ECO:0000313" key="2">
    <source>
        <dbReference type="Proteomes" id="UP000539075"/>
    </source>
</evidence>
<comment type="caution">
    <text evidence="1">The sequence shown here is derived from an EMBL/GenBank/DDBJ whole genome shotgun (WGS) entry which is preliminary data.</text>
</comment>